<feature type="transmembrane region" description="Helical" evidence="1">
    <location>
        <begin position="174"/>
        <end position="194"/>
    </location>
</feature>
<keyword evidence="1" id="KW-0472">Membrane</keyword>
<evidence type="ECO:0000256" key="1">
    <source>
        <dbReference type="SAM" id="Phobius"/>
    </source>
</evidence>
<protein>
    <submittedName>
        <fullName evidence="2">Uncharacterized protein</fullName>
    </submittedName>
</protein>
<feature type="transmembrane region" description="Helical" evidence="1">
    <location>
        <begin position="263"/>
        <end position="282"/>
    </location>
</feature>
<feature type="transmembrane region" description="Helical" evidence="1">
    <location>
        <begin position="133"/>
        <end position="153"/>
    </location>
</feature>
<evidence type="ECO:0000313" key="2">
    <source>
        <dbReference type="EMBL" id="KAB1887119.1"/>
    </source>
</evidence>
<name>A0AAD3ZZM6_MICMQ</name>
<dbReference type="EMBL" id="WAAQ01000001">
    <property type="protein sequence ID" value="KAB1887119.1"/>
    <property type="molecule type" value="Genomic_DNA"/>
</dbReference>
<organism evidence="2 3">
    <name type="scientific">Microbacterium maritypicum</name>
    <name type="common">Microbacterium liquefaciens</name>
    <dbReference type="NCBI Taxonomy" id="33918"/>
    <lineage>
        <taxon>Bacteria</taxon>
        <taxon>Bacillati</taxon>
        <taxon>Actinomycetota</taxon>
        <taxon>Actinomycetes</taxon>
        <taxon>Micrococcales</taxon>
        <taxon>Microbacteriaceae</taxon>
        <taxon>Microbacterium</taxon>
    </lineage>
</organism>
<feature type="transmembrane region" description="Helical" evidence="1">
    <location>
        <begin position="70"/>
        <end position="87"/>
    </location>
</feature>
<dbReference type="Proteomes" id="UP000436027">
    <property type="component" value="Unassembled WGS sequence"/>
</dbReference>
<feature type="transmembrane region" description="Helical" evidence="1">
    <location>
        <begin position="200"/>
        <end position="226"/>
    </location>
</feature>
<keyword evidence="1" id="KW-0812">Transmembrane</keyword>
<evidence type="ECO:0000313" key="3">
    <source>
        <dbReference type="Proteomes" id="UP000436027"/>
    </source>
</evidence>
<dbReference type="RefSeq" id="WP_151486236.1">
    <property type="nucleotide sequence ID" value="NZ_BAAAIN010000002.1"/>
</dbReference>
<feature type="transmembrane region" description="Helical" evidence="1">
    <location>
        <begin position="107"/>
        <end position="127"/>
    </location>
</feature>
<sequence length="289" mass="30189">MQQKPIPGQDALDPPDADVARQYLAAADAVVERRDRAIDRRALAGLQMVNAAVTAGYLVAFALVLRQDDVLASQVILFTFLVWVQLASGMAQRHGMQWRWSASRWPLLLGGGVVLVGAVLVFGFVALDTRLPVGMLLIPAGLVLVGIGGYGAVQLVRAAGDPRPPRPSPLALPTALRWGTVLVGVVLGVLTMLAGAPDGVLRSVITLLVMLALFTWLVVFNTPVGLPAVGASWRWPHVTAFLLAACVPVALVLGGDVLGDRGLAGVVGGAVVMVLVIVASFIPGRASRG</sequence>
<gene>
    <name evidence="2" type="ORF">F6W70_06860</name>
</gene>
<proteinExistence type="predicted"/>
<accession>A0AAD3ZZM6</accession>
<feature type="transmembrane region" description="Helical" evidence="1">
    <location>
        <begin position="42"/>
        <end position="64"/>
    </location>
</feature>
<reference evidence="2 3" key="1">
    <citation type="submission" date="2019-09" db="EMBL/GenBank/DDBJ databases">
        <title>Whole genome sequencing of Microbacterium maritypicum.</title>
        <authorList>
            <person name="Lenchi N."/>
        </authorList>
    </citation>
    <scope>NUCLEOTIDE SEQUENCE [LARGE SCALE GENOMIC DNA]</scope>
    <source>
        <strain evidence="2 3">DSM 12512</strain>
    </source>
</reference>
<feature type="transmembrane region" description="Helical" evidence="1">
    <location>
        <begin position="238"/>
        <end position="257"/>
    </location>
</feature>
<dbReference type="AlphaFoldDB" id="A0AAD3ZZM6"/>
<comment type="caution">
    <text evidence="2">The sequence shown here is derived from an EMBL/GenBank/DDBJ whole genome shotgun (WGS) entry which is preliminary data.</text>
</comment>
<keyword evidence="1" id="KW-1133">Transmembrane helix</keyword>